<feature type="transmembrane region" description="Helical" evidence="5">
    <location>
        <begin position="57"/>
        <end position="75"/>
    </location>
</feature>
<evidence type="ECO:0000256" key="4">
    <source>
        <dbReference type="ARBA" id="ARBA00023136"/>
    </source>
</evidence>
<dbReference type="PANTHER" id="PTHR33507">
    <property type="entry name" value="INNER MEMBRANE PROTEIN YBBJ"/>
    <property type="match status" value="1"/>
</dbReference>
<gene>
    <name evidence="7" type="ORF">D4Q52_17090</name>
</gene>
<evidence type="ECO:0000256" key="3">
    <source>
        <dbReference type="ARBA" id="ARBA00022989"/>
    </source>
</evidence>
<dbReference type="InterPro" id="IPR052165">
    <property type="entry name" value="Membrane_assoc_protease"/>
</dbReference>
<dbReference type="GO" id="GO:0005886">
    <property type="term" value="C:plasma membrane"/>
    <property type="evidence" value="ECO:0007669"/>
    <property type="project" value="TreeGrafter"/>
</dbReference>
<protein>
    <submittedName>
        <fullName evidence="7">NfeD family protein</fullName>
    </submittedName>
</protein>
<dbReference type="RefSeq" id="WP_119857771.1">
    <property type="nucleotide sequence ID" value="NZ_QYYD01000017.1"/>
</dbReference>
<keyword evidence="4 5" id="KW-0472">Membrane</keyword>
<sequence length="153" mass="16396">MTDLFISLGAWNWLIVGFILMALELLAPGIFLFWLGLAALLTGLATFAFAAVAALSWQAQFLLFAVLAVAAVPLWRRVARGGEAESTATNPFLNRRTDALVGREFTLERPIVGGVGSVRIDDTFWRVTGPDVPAGSRVKIVQADGVNLIVAAV</sequence>
<dbReference type="InterPro" id="IPR002810">
    <property type="entry name" value="NfeD-like_C"/>
</dbReference>
<dbReference type="Pfam" id="PF01957">
    <property type="entry name" value="NfeD"/>
    <property type="match status" value="1"/>
</dbReference>
<proteinExistence type="predicted"/>
<evidence type="ECO:0000313" key="8">
    <source>
        <dbReference type="Proteomes" id="UP000285523"/>
    </source>
</evidence>
<dbReference type="AlphaFoldDB" id="A0A418V355"/>
<keyword evidence="2 5" id="KW-0812">Transmembrane</keyword>
<dbReference type="Proteomes" id="UP000285523">
    <property type="component" value="Unassembled WGS sequence"/>
</dbReference>
<dbReference type="Gene3D" id="2.40.50.140">
    <property type="entry name" value="Nucleic acid-binding proteins"/>
    <property type="match status" value="1"/>
</dbReference>
<accession>A0A418V355</accession>
<evidence type="ECO:0000313" key="7">
    <source>
        <dbReference type="EMBL" id="RJF70517.1"/>
    </source>
</evidence>
<dbReference type="EMBL" id="QYYD01000017">
    <property type="protein sequence ID" value="RJF70517.1"/>
    <property type="molecule type" value="Genomic_DNA"/>
</dbReference>
<keyword evidence="3 5" id="KW-1133">Transmembrane helix</keyword>
<organism evidence="7 8">
    <name type="scientific">Rhodopseudomonas palustris</name>
    <dbReference type="NCBI Taxonomy" id="1076"/>
    <lineage>
        <taxon>Bacteria</taxon>
        <taxon>Pseudomonadati</taxon>
        <taxon>Pseudomonadota</taxon>
        <taxon>Alphaproteobacteria</taxon>
        <taxon>Hyphomicrobiales</taxon>
        <taxon>Nitrobacteraceae</taxon>
        <taxon>Rhodopseudomonas</taxon>
    </lineage>
</organism>
<feature type="transmembrane region" description="Helical" evidence="5">
    <location>
        <begin position="6"/>
        <end position="23"/>
    </location>
</feature>
<dbReference type="OrthoDB" id="9810336at2"/>
<evidence type="ECO:0000256" key="5">
    <source>
        <dbReference type="SAM" id="Phobius"/>
    </source>
</evidence>
<evidence type="ECO:0000256" key="2">
    <source>
        <dbReference type="ARBA" id="ARBA00022692"/>
    </source>
</evidence>
<comment type="subcellular location">
    <subcellularLocation>
        <location evidence="1">Membrane</location>
        <topology evidence="1">Multi-pass membrane protein</topology>
    </subcellularLocation>
</comment>
<dbReference type="InterPro" id="IPR012340">
    <property type="entry name" value="NA-bd_OB-fold"/>
</dbReference>
<reference evidence="7 8" key="1">
    <citation type="submission" date="2018-09" db="EMBL/GenBank/DDBJ databases">
        <title>Draft genome sequence of Rhodopseudomonas palustris 2.1.18.</title>
        <authorList>
            <person name="Robertson S.L."/>
            <person name="Meyer T.E."/>
            <person name="Kyndt J.A."/>
        </authorList>
    </citation>
    <scope>NUCLEOTIDE SEQUENCE [LARGE SCALE GENOMIC DNA]</scope>
    <source>
        <strain evidence="7 8">2.1.18</strain>
    </source>
</reference>
<dbReference type="PANTHER" id="PTHR33507:SF3">
    <property type="entry name" value="INNER MEMBRANE PROTEIN YBBJ"/>
    <property type="match status" value="1"/>
</dbReference>
<evidence type="ECO:0000259" key="6">
    <source>
        <dbReference type="Pfam" id="PF01957"/>
    </source>
</evidence>
<comment type="caution">
    <text evidence="7">The sequence shown here is derived from an EMBL/GenBank/DDBJ whole genome shotgun (WGS) entry which is preliminary data.</text>
</comment>
<feature type="transmembrane region" description="Helical" evidence="5">
    <location>
        <begin position="30"/>
        <end position="51"/>
    </location>
</feature>
<name>A0A418V355_RHOPL</name>
<feature type="domain" description="NfeD-like C-terminal" evidence="6">
    <location>
        <begin position="98"/>
        <end position="150"/>
    </location>
</feature>
<evidence type="ECO:0000256" key="1">
    <source>
        <dbReference type="ARBA" id="ARBA00004141"/>
    </source>
</evidence>